<organism evidence="12">
    <name type="scientific">Veillonella parvula</name>
    <name type="common">Staphylococcus parvulus</name>
    <dbReference type="NCBI Taxonomy" id="29466"/>
    <lineage>
        <taxon>Bacteria</taxon>
        <taxon>Bacillati</taxon>
        <taxon>Bacillota</taxon>
        <taxon>Negativicutes</taxon>
        <taxon>Veillonellales</taxon>
        <taxon>Veillonellaceae</taxon>
        <taxon>Veillonella</taxon>
    </lineage>
</organism>
<evidence type="ECO:0000256" key="11">
    <source>
        <dbReference type="RuleBase" id="RU003357"/>
    </source>
</evidence>
<dbReference type="InterPro" id="IPR037066">
    <property type="entry name" value="Plug_dom_sf"/>
</dbReference>
<keyword evidence="8 12" id="KW-0675">Receptor</keyword>
<accession>A0A6N2YV81</accession>
<name>A0A6N2YV81_VEIPA</name>
<sequence>MNRSWVRARRYVILSCAVACWLQMPVVMADNATVTTDVVHVRGTWAEEQAKQESQQTTIITKKDIVKKQAKSVEDIVFSETGVSRTVDSMGRVGVSIRGADPRHTLILVDGQPVMGDLAKYQGAGDELQRLGTENVERIEIIQGAASAKYGSDAIGGVINVITNKPRKTAGLQFNAEGRRTKGDGDIVPFSNFFMRADSGSLGKLKVNIHGSKRDIMPIYASEQRRISAMTNDEDHGFLKNSLRYYGTNSNIGLAATYDINDKQSLGIRIDRYNEDLERYVKRSTSYLEPQVHYKRDLDRNNLNLTYTGQDNKSSWKAELNYTRTKEDDVTLTSDYGNSTYEGKNTLNYVDNVDHRQWSVTLGADTQVNKKHLLSYGIGFIRETGEGSRLKNAPHTYKRHIDPWDYDKSLAVKNGVPSSTIYDHSFRKNDAGVEQWNKEKEWYNGDKSKPNTLPEFTYEEYLQYLDPQAGIDSAAVMGLVDGPVTERTLKKRNPEAYARYQQFAKRLLAENKEFIEDYHFNKEGRKDENGKYYPALYDAYLPSFYYGAVPDFDSTKLKLNGAYFKEEYLKRVNQQTAGRAEIKKQNFFIQDTWQVNKNTTLSPIIRLDHSDLFGSNWSFNFGMTHNVHGNVHRRLKANVGTSYTEPGMGELYYNWEMYGPNITNATIGGGEARLGWYWVGNPNLKPEKSMNFDLSLEGENKNTYGKVTVFHNNIRNYMSIYNTGYLMDFYPQYDESTTYGAAKFAHAPDMIYSFRNIGKAQITGLQFEVKQTLNKHWKARLGYTYLRALNKSDKDMPRELLDKPRHKVDIGVDFEDKASGWSGSLWGDYYIHMLDSNSLSGGGNYMVSYIDPNNSDRSVIRYNLNNRRTADMYEHKTYGIWNLMIQKKIDKDSRIYFGIDNLFNHRDDDRALSARVYRIGLNMKFGFGSGESKTKLTKEQFESLPPVMLHDFITRPFDTDRKRGTELVGDYRVRNDSHLGSDRPATRVTTTSYVSDEAAKNLADRKEHGLNQRIRVGVDARINDNTNIRVVGSASGQSGVDSGHETEGSKGFNHQRLDELDVTHHESKWDYSIGRITESMGVTGYWFNKEYDGLRSVWTNKNTQVRIGVGTFKHSTGISDSAYTHAIYTHFKRVPTVEEFLGVTMDSDGANKELIVPNAGNTINFYQQLKALRDKEGALDAEVGTLKKKIDDMTSDIWSKEFIDGMSADQLAPLKAELAKLEASLPDVEARVAKEREPLRAAQFDVLRRMQEIAVKAYGADAAKQTVSIKMPDVSVTYSYKSRYYDEDDEQWYEDERTFTQKIAPGTIGLDKKNPLFEMKLSDTFVLANGGKPFISNWYNQNKAAIVEAYRAKAKDIATYSFGNNPYTMKFEDNAFDGLDESIYKANVVDINDSGTSGLINVKGSAYYPSMIASYFNSLARMLEKADGNSRLPREALGKYTGAVIPSIGVVLERDTIPPIEKAAYVQVKHMVTPRLGLAAWYLRSFGGSDYRFYTANGNATEAHEFNNMANIFGVGAKYQLNHNVSISFDYGQNRSDFGRFMNGNTHYEHKAGSAQFDIKGRDIGGVPHFWALRFDVGRVDMNKPGSWNAYVDYKYFAHGSFFGGNGTEAVPDRYLDGIKSFTFGGGYVPTKDLLLQAFYTFDAKGINKRDTLYGSENFKLGNYTRFQMTYKF</sequence>
<evidence type="ECO:0000256" key="5">
    <source>
        <dbReference type="ARBA" id="ARBA00022729"/>
    </source>
</evidence>
<evidence type="ECO:0000256" key="6">
    <source>
        <dbReference type="ARBA" id="ARBA00023077"/>
    </source>
</evidence>
<keyword evidence="7 10" id="KW-0472">Membrane</keyword>
<comment type="subcellular location">
    <subcellularLocation>
        <location evidence="1 10">Cell outer membrane</location>
        <topology evidence="1 10">Multi-pass membrane protein</topology>
    </subcellularLocation>
</comment>
<evidence type="ECO:0000256" key="2">
    <source>
        <dbReference type="ARBA" id="ARBA00022448"/>
    </source>
</evidence>
<proteinExistence type="inferred from homology"/>
<protein>
    <submittedName>
        <fullName evidence="12">Colicin I receptor</fullName>
    </submittedName>
</protein>
<dbReference type="GO" id="GO:0009279">
    <property type="term" value="C:cell outer membrane"/>
    <property type="evidence" value="ECO:0007669"/>
    <property type="project" value="UniProtKB-SubCell"/>
</dbReference>
<evidence type="ECO:0000313" key="12">
    <source>
        <dbReference type="EMBL" id="VYT70885.1"/>
    </source>
</evidence>
<reference evidence="12" key="1">
    <citation type="submission" date="2019-11" db="EMBL/GenBank/DDBJ databases">
        <authorList>
            <person name="Feng L."/>
        </authorList>
    </citation>
    <scope>NUCLEOTIDE SEQUENCE</scope>
    <source>
        <strain evidence="12">VparvulaLFYP99</strain>
    </source>
</reference>
<dbReference type="Pfam" id="PF07715">
    <property type="entry name" value="Plug"/>
    <property type="match status" value="1"/>
</dbReference>
<evidence type="ECO:0000256" key="3">
    <source>
        <dbReference type="ARBA" id="ARBA00022452"/>
    </source>
</evidence>
<keyword evidence="5" id="KW-0732">Signal</keyword>
<dbReference type="SUPFAM" id="SSF56935">
    <property type="entry name" value="Porins"/>
    <property type="match status" value="1"/>
</dbReference>
<dbReference type="InterPro" id="IPR012910">
    <property type="entry name" value="Plug_dom"/>
</dbReference>
<dbReference type="Pfam" id="PF00593">
    <property type="entry name" value="TonB_dep_Rec_b-barrel"/>
    <property type="match status" value="1"/>
</dbReference>
<keyword evidence="9 10" id="KW-0998">Cell outer membrane</keyword>
<dbReference type="InterPro" id="IPR036942">
    <property type="entry name" value="Beta-barrel_TonB_sf"/>
</dbReference>
<keyword evidence="6 11" id="KW-0798">TonB box</keyword>
<evidence type="ECO:0000256" key="10">
    <source>
        <dbReference type="PROSITE-ProRule" id="PRU01360"/>
    </source>
</evidence>
<keyword evidence="4 10" id="KW-0812">Transmembrane</keyword>
<dbReference type="InterPro" id="IPR000531">
    <property type="entry name" value="Beta-barrel_TonB"/>
</dbReference>
<dbReference type="EMBL" id="CACRUG010000003">
    <property type="protein sequence ID" value="VYT70885.1"/>
    <property type="molecule type" value="Genomic_DNA"/>
</dbReference>
<evidence type="ECO:0000256" key="7">
    <source>
        <dbReference type="ARBA" id="ARBA00023136"/>
    </source>
</evidence>
<dbReference type="Gene3D" id="2.40.170.20">
    <property type="entry name" value="TonB-dependent receptor, beta-barrel domain"/>
    <property type="match status" value="2"/>
</dbReference>
<dbReference type="GO" id="GO:0015344">
    <property type="term" value="F:siderophore uptake transmembrane transporter activity"/>
    <property type="evidence" value="ECO:0007669"/>
    <property type="project" value="TreeGrafter"/>
</dbReference>
<dbReference type="InterPro" id="IPR039426">
    <property type="entry name" value="TonB-dep_rcpt-like"/>
</dbReference>
<dbReference type="Gene3D" id="2.170.130.10">
    <property type="entry name" value="TonB-dependent receptor, plug domain"/>
    <property type="match status" value="1"/>
</dbReference>
<evidence type="ECO:0000256" key="8">
    <source>
        <dbReference type="ARBA" id="ARBA00023170"/>
    </source>
</evidence>
<evidence type="ECO:0000256" key="1">
    <source>
        <dbReference type="ARBA" id="ARBA00004571"/>
    </source>
</evidence>
<evidence type="ECO:0000256" key="9">
    <source>
        <dbReference type="ARBA" id="ARBA00023237"/>
    </source>
</evidence>
<dbReference type="RefSeq" id="WP_174892248.1">
    <property type="nucleotide sequence ID" value="NZ_CACRUG010000003.1"/>
</dbReference>
<dbReference type="PANTHER" id="PTHR30069">
    <property type="entry name" value="TONB-DEPENDENT OUTER MEMBRANE RECEPTOR"/>
    <property type="match status" value="1"/>
</dbReference>
<keyword evidence="3 10" id="KW-1134">Transmembrane beta strand</keyword>
<dbReference type="GO" id="GO:0044718">
    <property type="term" value="P:siderophore transmembrane transport"/>
    <property type="evidence" value="ECO:0007669"/>
    <property type="project" value="TreeGrafter"/>
</dbReference>
<keyword evidence="2 10" id="KW-0813">Transport</keyword>
<gene>
    <name evidence="12" type="primary">cirA_3</name>
    <name evidence="12" type="ORF">VPLFYP99_00982</name>
</gene>
<dbReference type="PANTHER" id="PTHR30069:SF29">
    <property type="entry name" value="HEMOGLOBIN AND HEMOGLOBIN-HAPTOGLOBIN-BINDING PROTEIN 1-RELATED"/>
    <property type="match status" value="1"/>
</dbReference>
<dbReference type="PROSITE" id="PS52016">
    <property type="entry name" value="TONB_DEPENDENT_REC_3"/>
    <property type="match status" value="1"/>
</dbReference>
<evidence type="ECO:0000256" key="4">
    <source>
        <dbReference type="ARBA" id="ARBA00022692"/>
    </source>
</evidence>
<comment type="similarity">
    <text evidence="10 11">Belongs to the TonB-dependent receptor family.</text>
</comment>